<comment type="caution">
    <text evidence="1">The sequence shown here is derived from an EMBL/GenBank/DDBJ whole genome shotgun (WGS) entry which is preliminary data.</text>
</comment>
<dbReference type="Proteomes" id="UP000319732">
    <property type="component" value="Unassembled WGS sequence"/>
</dbReference>
<accession>A0A545SMC8</accession>
<gene>
    <name evidence="1" type="ORF">FKG94_27440</name>
</gene>
<dbReference type="AlphaFoldDB" id="A0A545SMC8"/>
<dbReference type="RefSeq" id="WP_142930156.1">
    <property type="nucleotide sequence ID" value="NZ_ML660118.1"/>
</dbReference>
<evidence type="ECO:0000313" key="1">
    <source>
        <dbReference type="EMBL" id="TQV66160.1"/>
    </source>
</evidence>
<keyword evidence="2" id="KW-1185">Reference proteome</keyword>
<proteinExistence type="predicted"/>
<organism evidence="1 2">
    <name type="scientific">Exilibacterium tricleocarpae</name>
    <dbReference type="NCBI Taxonomy" id="2591008"/>
    <lineage>
        <taxon>Bacteria</taxon>
        <taxon>Pseudomonadati</taxon>
        <taxon>Pseudomonadota</taxon>
        <taxon>Gammaproteobacteria</taxon>
        <taxon>Cellvibrionales</taxon>
        <taxon>Cellvibrionaceae</taxon>
        <taxon>Exilibacterium</taxon>
    </lineage>
</organism>
<reference evidence="1 2" key="1">
    <citation type="submission" date="2019-06" db="EMBL/GenBank/DDBJ databases">
        <title>Whole genome sequence for Cellvibrionaceae sp. R142.</title>
        <authorList>
            <person name="Wang G."/>
        </authorList>
    </citation>
    <scope>NUCLEOTIDE SEQUENCE [LARGE SCALE GENOMIC DNA]</scope>
    <source>
        <strain evidence="1 2">R142</strain>
    </source>
</reference>
<evidence type="ECO:0000313" key="2">
    <source>
        <dbReference type="Proteomes" id="UP000319732"/>
    </source>
</evidence>
<dbReference type="EMBL" id="VHSG01000043">
    <property type="protein sequence ID" value="TQV66160.1"/>
    <property type="molecule type" value="Genomic_DNA"/>
</dbReference>
<protein>
    <submittedName>
        <fullName evidence="1">Uncharacterized protein</fullName>
    </submittedName>
</protein>
<name>A0A545SMC8_9GAMM</name>
<sequence length="148" mass="16159">MATGPFLDAVGEVLPTHQASETHPAYRLLSEIELIQLVVDRSVGPHSRTMVSTAGYSDRAFILQTAAHNQLIHEDIPPGSFVMIDPRVEIAEHQIVAYALPDQNSIALGIRDAGWEGYFLSFGGRAVHITSKRCIPLWPAVAVVGYDL</sequence>